<dbReference type="InterPro" id="IPR003645">
    <property type="entry name" value="Fol_N"/>
</dbReference>
<evidence type="ECO:0000313" key="3">
    <source>
        <dbReference type="EMBL" id="GIY16289.1"/>
    </source>
</evidence>
<dbReference type="GO" id="GO:0030154">
    <property type="term" value="P:cell differentiation"/>
    <property type="evidence" value="ECO:0007669"/>
    <property type="project" value="TreeGrafter"/>
</dbReference>
<gene>
    <name evidence="3" type="ORF">CDAR_501381</name>
</gene>
<organism evidence="3 4">
    <name type="scientific">Caerostris darwini</name>
    <dbReference type="NCBI Taxonomy" id="1538125"/>
    <lineage>
        <taxon>Eukaryota</taxon>
        <taxon>Metazoa</taxon>
        <taxon>Ecdysozoa</taxon>
        <taxon>Arthropoda</taxon>
        <taxon>Chelicerata</taxon>
        <taxon>Arachnida</taxon>
        <taxon>Araneae</taxon>
        <taxon>Araneomorphae</taxon>
        <taxon>Entelegynae</taxon>
        <taxon>Araneoidea</taxon>
        <taxon>Araneidae</taxon>
        <taxon>Caerostris</taxon>
    </lineage>
</organism>
<evidence type="ECO:0000259" key="2">
    <source>
        <dbReference type="PROSITE" id="PS51465"/>
    </source>
</evidence>
<dbReference type="CDD" id="cd00104">
    <property type="entry name" value="KAZAL_FS"/>
    <property type="match status" value="2"/>
</dbReference>
<dbReference type="PROSITE" id="PS51465">
    <property type="entry name" value="KAZAL_2"/>
    <property type="match status" value="2"/>
</dbReference>
<dbReference type="AlphaFoldDB" id="A0AAV4R5F6"/>
<reference evidence="3 4" key="1">
    <citation type="submission" date="2021-06" db="EMBL/GenBank/DDBJ databases">
        <title>Caerostris darwini draft genome.</title>
        <authorList>
            <person name="Kono N."/>
            <person name="Arakawa K."/>
        </authorList>
    </citation>
    <scope>NUCLEOTIDE SEQUENCE [LARGE SCALE GENOMIC DNA]</scope>
</reference>
<dbReference type="InterPro" id="IPR050653">
    <property type="entry name" value="Prot_Inhib_GrowthFact_Antg"/>
</dbReference>
<protein>
    <recommendedName>
        <fullName evidence="2">Kazal-like domain-containing protein</fullName>
    </recommendedName>
</protein>
<feature type="domain" description="Kazal-like" evidence="2">
    <location>
        <begin position="110"/>
        <end position="164"/>
    </location>
</feature>
<feature type="domain" description="Kazal-like" evidence="2">
    <location>
        <begin position="36"/>
        <end position="90"/>
    </location>
</feature>
<dbReference type="FunFam" id="3.30.60.30:FF:000072">
    <property type="entry name" value="Agrin, putative"/>
    <property type="match status" value="1"/>
</dbReference>
<proteinExistence type="predicted"/>
<dbReference type="SMART" id="SM00274">
    <property type="entry name" value="FOLN"/>
    <property type="match status" value="2"/>
</dbReference>
<dbReference type="Pfam" id="PF07648">
    <property type="entry name" value="Kazal_2"/>
    <property type="match status" value="2"/>
</dbReference>
<keyword evidence="1" id="KW-1015">Disulfide bond</keyword>
<comment type="caution">
    <text evidence="3">The sequence shown here is derived from an EMBL/GenBank/DDBJ whole genome shotgun (WGS) entry which is preliminary data.</text>
</comment>
<dbReference type="PANTHER" id="PTHR10913:SF78">
    <property type="entry name" value="AGRIN"/>
    <property type="match status" value="1"/>
</dbReference>
<keyword evidence="4" id="KW-1185">Reference proteome</keyword>
<dbReference type="SUPFAM" id="SSF100895">
    <property type="entry name" value="Kazal-type serine protease inhibitors"/>
    <property type="match status" value="2"/>
</dbReference>
<dbReference type="InterPro" id="IPR036058">
    <property type="entry name" value="Kazal_dom_sf"/>
</dbReference>
<dbReference type="EMBL" id="BPLQ01005666">
    <property type="protein sequence ID" value="GIY16289.1"/>
    <property type="molecule type" value="Genomic_DNA"/>
</dbReference>
<dbReference type="FunFam" id="3.30.60.30:FF:000040">
    <property type="entry name" value="Agrin, putative"/>
    <property type="match status" value="1"/>
</dbReference>
<dbReference type="GO" id="GO:0005576">
    <property type="term" value="C:extracellular region"/>
    <property type="evidence" value="ECO:0007669"/>
    <property type="project" value="TreeGrafter"/>
</dbReference>
<name>A0AAV4R5F6_9ARAC</name>
<evidence type="ECO:0000256" key="1">
    <source>
        <dbReference type="ARBA" id="ARBA00023157"/>
    </source>
</evidence>
<dbReference type="SMART" id="SM00280">
    <property type="entry name" value="KAZAL"/>
    <property type="match status" value="2"/>
</dbReference>
<dbReference type="PANTHER" id="PTHR10913">
    <property type="entry name" value="FOLLISTATIN-RELATED"/>
    <property type="match status" value="1"/>
</dbReference>
<sequence length="191" mass="21197">MDVGGMQVQCSRSFEMYVDPCEGVECPATQVCQLDNHRNPICRCNAICSPDFRPVCGSDGKTYINECSLRVESCKSRRSLRIIFNGECSSGANPCENLQCGPGQECDIDRYGIATCQCPPSCEPVMRPVCGEDGVTYHSECDMRKSGCEVQKAIVVQYRGACGMKVVPYDYQQRQRSDSGHQEEDMPYKVA</sequence>
<accession>A0AAV4R5F6</accession>
<dbReference type="Proteomes" id="UP001054837">
    <property type="component" value="Unassembled WGS sequence"/>
</dbReference>
<evidence type="ECO:0000313" key="4">
    <source>
        <dbReference type="Proteomes" id="UP001054837"/>
    </source>
</evidence>
<dbReference type="Gene3D" id="3.30.60.30">
    <property type="match status" value="2"/>
</dbReference>
<dbReference type="InterPro" id="IPR002350">
    <property type="entry name" value="Kazal_dom"/>
</dbReference>